<reference evidence="4" key="1">
    <citation type="submission" date="2020-01" db="EMBL/GenBank/DDBJ databases">
        <title>Caldichromatium gen. nov., sp. nov., a thermophilic purple sulfur bacterium member of the family Chromatiaceae isolated from Nakabusa hot spring, Japan.</title>
        <authorList>
            <person name="Saini M.K."/>
            <person name="Hanada S."/>
            <person name="Tank M."/>
        </authorList>
    </citation>
    <scope>NUCLEOTIDE SEQUENCE [LARGE SCALE GENOMIC DNA]</scope>
    <source>
        <strain evidence="4">No.7</strain>
    </source>
</reference>
<evidence type="ECO:0000313" key="4">
    <source>
        <dbReference type="Proteomes" id="UP000502699"/>
    </source>
</evidence>
<dbReference type="InterPro" id="IPR011990">
    <property type="entry name" value="TPR-like_helical_dom_sf"/>
</dbReference>
<dbReference type="KEGG" id="cjap:GWK36_05375"/>
<evidence type="ECO:0000259" key="2">
    <source>
        <dbReference type="PROSITE" id="PS50123"/>
    </source>
</evidence>
<evidence type="ECO:0000313" key="3">
    <source>
        <dbReference type="EMBL" id="QIK37502.1"/>
    </source>
</evidence>
<gene>
    <name evidence="3" type="ORF">GWK36_05375</name>
</gene>
<feature type="region of interest" description="Disordered" evidence="1">
    <location>
        <begin position="100"/>
        <end position="190"/>
    </location>
</feature>
<organism evidence="3 4">
    <name type="scientific">Caldichromatium japonicum</name>
    <dbReference type="NCBI Taxonomy" id="2699430"/>
    <lineage>
        <taxon>Bacteria</taxon>
        <taxon>Pseudomonadati</taxon>
        <taxon>Pseudomonadota</taxon>
        <taxon>Gammaproteobacteria</taxon>
        <taxon>Chromatiales</taxon>
        <taxon>Chromatiaceae</taxon>
        <taxon>Caldichromatium</taxon>
    </lineage>
</organism>
<dbReference type="Pfam" id="PF14559">
    <property type="entry name" value="TPR_19"/>
    <property type="match status" value="1"/>
</dbReference>
<proteinExistence type="predicted"/>
<dbReference type="Gene3D" id="3.40.50.150">
    <property type="entry name" value="Vaccinia Virus protein VP39"/>
    <property type="match status" value="1"/>
</dbReference>
<dbReference type="InterPro" id="IPR000780">
    <property type="entry name" value="CheR_MeTrfase"/>
</dbReference>
<evidence type="ECO:0000256" key="1">
    <source>
        <dbReference type="SAM" id="MobiDB-lite"/>
    </source>
</evidence>
<accession>A0A6G7VC25</accession>
<dbReference type="PROSITE" id="PS50123">
    <property type="entry name" value="CHER"/>
    <property type="match status" value="1"/>
</dbReference>
<dbReference type="PRINTS" id="PR00996">
    <property type="entry name" value="CHERMTFRASE"/>
</dbReference>
<dbReference type="GO" id="GO:0008757">
    <property type="term" value="F:S-adenosylmethionine-dependent methyltransferase activity"/>
    <property type="evidence" value="ECO:0007669"/>
    <property type="project" value="InterPro"/>
</dbReference>
<sequence length="371" mass="41034">MSRLSMPTTSGQLTQFQKHVFLIKNVLEPSEPGGLKGQDLIFLRNVSIYFDPPTRRRALERLKGLLVPGGYLLVGSTETLANDLGVLRLCEREGVFLFVNQPPDSQGQGEGSGIRFPPEGQGPDQGVPLEDAGSRRQVNPTLVTPPLDPCQSGLPGSVQTAEDHGSNRRVPTWQHPAIHPPSVERGNKEGISEPTLRDAARIRQQALALAQAERYAETLEEIEPLCVAPDLHPEDLVFKGGLLFTQGRLAEAERLAKQLLAADPWELGALLLLNRICQVQGRIEEAIVWLRRAIYHRPDTWTAHFQLAEVYRAAGQVEQARREYRVVLGQLERPALQLSAGLELIGLPALPLGDVRELCRSCLERLKDPEV</sequence>
<dbReference type="SUPFAM" id="SSF48452">
    <property type="entry name" value="TPR-like"/>
    <property type="match status" value="1"/>
</dbReference>
<name>A0A6G7VC25_9GAMM</name>
<dbReference type="InterPro" id="IPR022642">
    <property type="entry name" value="CheR_C"/>
</dbReference>
<dbReference type="InterPro" id="IPR029063">
    <property type="entry name" value="SAM-dependent_MTases_sf"/>
</dbReference>
<dbReference type="SUPFAM" id="SSF53335">
    <property type="entry name" value="S-adenosyl-L-methionine-dependent methyltransferases"/>
    <property type="match status" value="1"/>
</dbReference>
<dbReference type="Proteomes" id="UP000502699">
    <property type="component" value="Chromosome"/>
</dbReference>
<dbReference type="Pfam" id="PF01739">
    <property type="entry name" value="CheR"/>
    <property type="match status" value="1"/>
</dbReference>
<keyword evidence="4" id="KW-1185">Reference proteome</keyword>
<feature type="domain" description="CheR-type methyltransferase" evidence="2">
    <location>
        <begin position="12"/>
        <end position="103"/>
    </location>
</feature>
<dbReference type="AlphaFoldDB" id="A0A6G7VC25"/>
<dbReference type="Gene3D" id="1.25.40.10">
    <property type="entry name" value="Tetratricopeptide repeat domain"/>
    <property type="match status" value="1"/>
</dbReference>
<protein>
    <submittedName>
        <fullName evidence="3">Tetratricopeptide repeat protein</fullName>
    </submittedName>
</protein>
<dbReference type="EMBL" id="CP048029">
    <property type="protein sequence ID" value="QIK37502.1"/>
    <property type="molecule type" value="Genomic_DNA"/>
</dbReference>